<accession>A0A1X7THJ4</accession>
<evidence type="ECO:0008006" key="4">
    <source>
        <dbReference type="Google" id="ProtNLM"/>
    </source>
</evidence>
<evidence type="ECO:0000256" key="1">
    <source>
        <dbReference type="SAM" id="MobiDB-lite"/>
    </source>
</evidence>
<organism evidence="2">
    <name type="scientific">Amphimedon queenslandica</name>
    <name type="common">Sponge</name>
    <dbReference type="NCBI Taxonomy" id="400682"/>
    <lineage>
        <taxon>Eukaryota</taxon>
        <taxon>Metazoa</taxon>
        <taxon>Porifera</taxon>
        <taxon>Demospongiae</taxon>
        <taxon>Heteroscleromorpha</taxon>
        <taxon>Haplosclerida</taxon>
        <taxon>Niphatidae</taxon>
        <taxon>Amphimedon</taxon>
    </lineage>
</organism>
<dbReference type="GO" id="GO:0005856">
    <property type="term" value="C:cytoskeleton"/>
    <property type="evidence" value="ECO:0007669"/>
    <property type="project" value="TreeGrafter"/>
</dbReference>
<dbReference type="InterPro" id="IPR010736">
    <property type="entry name" value="SHIPPO-rpt"/>
</dbReference>
<dbReference type="eggNOG" id="ENOG502QUIJ">
    <property type="taxonomic scope" value="Eukaryota"/>
</dbReference>
<feature type="region of interest" description="Disordered" evidence="1">
    <location>
        <begin position="1"/>
        <end position="21"/>
    </location>
</feature>
<dbReference type="PANTHER" id="PTHR21580">
    <property type="entry name" value="SHIPPO-1-RELATED"/>
    <property type="match status" value="1"/>
</dbReference>
<gene>
    <name evidence="2" type="primary">100632847</name>
</gene>
<reference evidence="3" key="1">
    <citation type="journal article" date="2010" name="Nature">
        <title>The Amphimedon queenslandica genome and the evolution of animal complexity.</title>
        <authorList>
            <person name="Srivastava M."/>
            <person name="Simakov O."/>
            <person name="Chapman J."/>
            <person name="Fahey B."/>
            <person name="Gauthier M.E."/>
            <person name="Mitros T."/>
            <person name="Richards G.S."/>
            <person name="Conaco C."/>
            <person name="Dacre M."/>
            <person name="Hellsten U."/>
            <person name="Larroux C."/>
            <person name="Putnam N.H."/>
            <person name="Stanke M."/>
            <person name="Adamska M."/>
            <person name="Darling A."/>
            <person name="Degnan S.M."/>
            <person name="Oakley T.H."/>
            <person name="Plachetzki D.C."/>
            <person name="Zhai Y."/>
            <person name="Adamski M."/>
            <person name="Calcino A."/>
            <person name="Cummins S.F."/>
            <person name="Goodstein D.M."/>
            <person name="Harris C."/>
            <person name="Jackson D.J."/>
            <person name="Leys S.P."/>
            <person name="Shu S."/>
            <person name="Woodcroft B.J."/>
            <person name="Vervoort M."/>
            <person name="Kosik K.S."/>
            <person name="Manning G."/>
            <person name="Degnan B.M."/>
            <person name="Rokhsar D.S."/>
        </authorList>
    </citation>
    <scope>NUCLEOTIDE SEQUENCE [LARGE SCALE GENOMIC DNA]</scope>
</reference>
<dbReference type="AlphaFoldDB" id="A0A1X7THJ4"/>
<dbReference type="PANTHER" id="PTHR21580:SF57">
    <property type="entry name" value="OUTER DENSE FIBER OF SPERM TAILS 3-LIKE 2-RELATED"/>
    <property type="match status" value="1"/>
</dbReference>
<sequence length="252" mass="27851">MAETKMEKPRIAAMERGPGPGRYTLPNLTGYQAHDVSRKLHPAYSFGLRLGTSFIKKQIGPGPAYLIDPMMTRYGRDGTAQYSLHSRHKELEPFKTPGPGAHCPEKFADPSRHRPPAYSMGGRTRYRKRDANPSPASYTLPSMLGDKVPNRTSSACYSMAPRSKLGGFDTDYAKTPGPARYNTTSAEITQRKAPNYSMQSRNYMPTDATRIPGPGAHCPERVTLNRRAAPAYSLGVKHSEYICPLVTDTPDD</sequence>
<feature type="compositionally biased region" description="Basic and acidic residues" evidence="1">
    <location>
        <begin position="1"/>
        <end position="10"/>
    </location>
</feature>
<feature type="region of interest" description="Disordered" evidence="1">
    <location>
        <begin position="105"/>
        <end position="145"/>
    </location>
</feature>
<proteinExistence type="predicted"/>
<name>A0A1X7THJ4_AMPQE</name>
<protein>
    <recommendedName>
        <fullName evidence="4">Outer dense fiber protein 3-like protein 2</fullName>
    </recommendedName>
</protein>
<dbReference type="OrthoDB" id="429991at2759"/>
<reference evidence="2" key="2">
    <citation type="submission" date="2017-05" db="UniProtKB">
        <authorList>
            <consortium name="EnsemblMetazoa"/>
        </authorList>
    </citation>
    <scope>IDENTIFICATION</scope>
</reference>
<dbReference type="KEGG" id="aqu:100632847"/>
<dbReference type="Pfam" id="PF07004">
    <property type="entry name" value="SHIPPO-rpt"/>
    <property type="match status" value="5"/>
</dbReference>
<dbReference type="InterPro" id="IPR051291">
    <property type="entry name" value="CIMAP"/>
</dbReference>
<dbReference type="OMA" id="GHAPTHY"/>
<evidence type="ECO:0000313" key="3">
    <source>
        <dbReference type="Proteomes" id="UP000007879"/>
    </source>
</evidence>
<dbReference type="EnsemblMetazoa" id="Aqu2.1.14198_001">
    <property type="protein sequence ID" value="Aqu2.1.14198_001"/>
    <property type="gene ID" value="Aqu2.1.14198"/>
</dbReference>
<dbReference type="InParanoid" id="A0A1X7THJ4"/>
<feature type="region of interest" description="Disordered" evidence="1">
    <location>
        <begin position="198"/>
        <end position="217"/>
    </location>
</feature>
<dbReference type="Proteomes" id="UP000007879">
    <property type="component" value="Unassembled WGS sequence"/>
</dbReference>
<dbReference type="EnsemblMetazoa" id="XM_003390496.2">
    <property type="protein sequence ID" value="XP_003390544.1"/>
    <property type="gene ID" value="LOC100632847"/>
</dbReference>
<evidence type="ECO:0000313" key="2">
    <source>
        <dbReference type="EnsemblMetazoa" id="Aqu2.1.14198_001"/>
    </source>
</evidence>
<keyword evidence="3" id="KW-1185">Reference proteome</keyword>